<evidence type="ECO:0000313" key="1">
    <source>
        <dbReference type="EMBL" id="KKK54695.1"/>
    </source>
</evidence>
<reference evidence="1" key="1">
    <citation type="journal article" date="2015" name="Nature">
        <title>Complex archaea that bridge the gap between prokaryotes and eukaryotes.</title>
        <authorList>
            <person name="Spang A."/>
            <person name="Saw J.H."/>
            <person name="Jorgensen S.L."/>
            <person name="Zaremba-Niedzwiedzka K."/>
            <person name="Martijn J."/>
            <person name="Lind A.E."/>
            <person name="van Eijk R."/>
            <person name="Schleper C."/>
            <person name="Guy L."/>
            <person name="Ettema T.J."/>
        </authorList>
    </citation>
    <scope>NUCLEOTIDE SEQUENCE</scope>
</reference>
<sequence>MMDENELSKIIVDRCLKIHKILGPGLLESVYEEVLYYELTRTNLKCERQVGISVIYKDIKMDLGFMADMIVEDNVIIELKSVENIMPVHKKQLLTYLKLTGMKLGPLINFNVELIKIGITRIVNKL</sequence>
<proteinExistence type="predicted"/>
<dbReference type="Pfam" id="PF13366">
    <property type="entry name" value="PDDEXK_3"/>
    <property type="match status" value="1"/>
</dbReference>
<evidence type="ECO:0008006" key="2">
    <source>
        <dbReference type="Google" id="ProtNLM"/>
    </source>
</evidence>
<gene>
    <name evidence="1" type="ORF">LCGC14_3082100</name>
</gene>
<dbReference type="NCBIfam" id="TIGR04256">
    <property type="entry name" value="GxxExxY"/>
    <property type="match status" value="1"/>
</dbReference>
<dbReference type="InterPro" id="IPR026350">
    <property type="entry name" value="GxxExxY"/>
</dbReference>
<accession>A0A0F8X1J9</accession>
<dbReference type="AlphaFoldDB" id="A0A0F8X1J9"/>
<comment type="caution">
    <text evidence="1">The sequence shown here is derived from an EMBL/GenBank/DDBJ whole genome shotgun (WGS) entry which is preliminary data.</text>
</comment>
<organism evidence="1">
    <name type="scientific">marine sediment metagenome</name>
    <dbReference type="NCBI Taxonomy" id="412755"/>
    <lineage>
        <taxon>unclassified sequences</taxon>
        <taxon>metagenomes</taxon>
        <taxon>ecological metagenomes</taxon>
    </lineage>
</organism>
<dbReference type="EMBL" id="LAZR01065862">
    <property type="protein sequence ID" value="KKK54695.1"/>
    <property type="molecule type" value="Genomic_DNA"/>
</dbReference>
<protein>
    <recommendedName>
        <fullName evidence="2">GxxExxY protein</fullName>
    </recommendedName>
</protein>
<name>A0A0F8X1J9_9ZZZZ</name>